<gene>
    <name evidence="1" type="ORF">NCTC11012_00343</name>
</gene>
<dbReference type="AlphaFoldDB" id="A0A378QMK5"/>
<reference evidence="1 2" key="1">
    <citation type="submission" date="2018-06" db="EMBL/GenBank/DDBJ databases">
        <authorList>
            <consortium name="Pathogen Informatics"/>
            <person name="Doyle S."/>
        </authorList>
    </citation>
    <scope>NUCLEOTIDE SEQUENCE [LARGE SCALE GENOMIC DNA]</scope>
    <source>
        <strain evidence="1 2">NCTC11012</strain>
    </source>
</reference>
<dbReference type="Proteomes" id="UP000254618">
    <property type="component" value="Unassembled WGS sequence"/>
</dbReference>
<evidence type="ECO:0000313" key="1">
    <source>
        <dbReference type="EMBL" id="STZ02119.1"/>
    </source>
</evidence>
<sequence length="65" mass="7313">MMSMKSANNELDKHYVHFIDIDIAKKSFVLATSLSPKTMITQHKALTKPSVLSKMNKHNAIMAKP</sequence>
<protein>
    <submittedName>
        <fullName evidence="1">Uncharacterized protein</fullName>
    </submittedName>
</protein>
<accession>A0A378QMK5</accession>
<dbReference type="EMBL" id="UGQF01000001">
    <property type="protein sequence ID" value="STZ02119.1"/>
    <property type="molecule type" value="Genomic_DNA"/>
</dbReference>
<organism evidence="1 2">
    <name type="scientific">Moraxella equi</name>
    <dbReference type="NCBI Taxonomy" id="60442"/>
    <lineage>
        <taxon>Bacteria</taxon>
        <taxon>Pseudomonadati</taxon>
        <taxon>Pseudomonadota</taxon>
        <taxon>Gammaproteobacteria</taxon>
        <taxon>Moraxellales</taxon>
        <taxon>Moraxellaceae</taxon>
        <taxon>Moraxella</taxon>
    </lineage>
</organism>
<proteinExistence type="predicted"/>
<evidence type="ECO:0000313" key="2">
    <source>
        <dbReference type="Proteomes" id="UP000254618"/>
    </source>
</evidence>
<name>A0A378QMK5_9GAMM</name>